<dbReference type="PATRIC" id="fig|1638788.3.peg.5076"/>
<dbReference type="AlphaFoldDB" id="A0A0K1S778"/>
<reference evidence="1 2" key="1">
    <citation type="journal article" date="2016" name="Stand. Genomic Sci.">
        <title>Complete genome sequence and genomic characterization of Microcystis panniformis FACHB 1757 by third-generation sequencing.</title>
        <authorList>
            <person name="Zhang J.Y."/>
            <person name="Guan R."/>
            <person name="Zhang H.J."/>
            <person name="Li H."/>
            <person name="Xiao P."/>
            <person name="Yu G.L."/>
            <person name="Du L."/>
            <person name="Cao D.M."/>
            <person name="Zhu B.C."/>
            <person name="Li R.H."/>
            <person name="Lu Z.H."/>
        </authorList>
    </citation>
    <scope>NUCLEOTIDE SEQUENCE [LARGE SCALE GENOMIC DNA]</scope>
    <source>
        <strain evidence="1 2">FACHB-1757</strain>
    </source>
</reference>
<evidence type="ECO:0000313" key="1">
    <source>
        <dbReference type="EMBL" id="AKV69900.1"/>
    </source>
</evidence>
<evidence type="ECO:0000313" key="2">
    <source>
        <dbReference type="Proteomes" id="UP000068167"/>
    </source>
</evidence>
<dbReference type="EMBL" id="CP011339">
    <property type="protein sequence ID" value="AKV69900.1"/>
    <property type="molecule type" value="Genomic_DNA"/>
</dbReference>
<keyword evidence="2" id="KW-1185">Reference proteome</keyword>
<dbReference type="KEGG" id="mpk:VL20_5032"/>
<name>A0A0K1S778_9CHRO</name>
<organism evidence="1 2">
    <name type="scientific">Microcystis panniformis FACHB-1757</name>
    <dbReference type="NCBI Taxonomy" id="1638788"/>
    <lineage>
        <taxon>Bacteria</taxon>
        <taxon>Bacillati</taxon>
        <taxon>Cyanobacteriota</taxon>
        <taxon>Cyanophyceae</taxon>
        <taxon>Oscillatoriophycideae</taxon>
        <taxon>Chroococcales</taxon>
        <taxon>Microcystaceae</taxon>
        <taxon>Microcystis</taxon>
    </lineage>
</organism>
<proteinExistence type="predicted"/>
<gene>
    <name evidence="1" type="ORF">VL20_5032</name>
</gene>
<sequence>MIFNAYLLNQYLQNHYSPISLCCIIGSARNKSVSINKNYQDFFGFS</sequence>
<accession>A0A0K1S778</accession>
<protein>
    <submittedName>
        <fullName evidence="1">Uncharacterized protein</fullName>
    </submittedName>
</protein>
<dbReference type="Proteomes" id="UP000068167">
    <property type="component" value="Chromosome"/>
</dbReference>